<dbReference type="EMBL" id="CP030918">
    <property type="protein sequence ID" value="AXC50140.1"/>
    <property type="molecule type" value="Genomic_DNA"/>
</dbReference>
<keyword evidence="7 17" id="KW-0812">Transmembrane</keyword>
<evidence type="ECO:0000256" key="14">
    <source>
        <dbReference type="ARBA" id="ARBA00031561"/>
    </source>
</evidence>
<dbReference type="GO" id="GO:0005886">
    <property type="term" value="C:plasma membrane"/>
    <property type="evidence" value="ECO:0007669"/>
    <property type="project" value="UniProtKB-SubCell"/>
</dbReference>
<keyword evidence="13" id="KW-0739">Sodium transport</keyword>
<dbReference type="NCBIfam" id="TIGR00813">
    <property type="entry name" value="sss"/>
    <property type="match status" value="1"/>
</dbReference>
<keyword evidence="9 17" id="KW-1133">Transmembrane helix</keyword>
<sequence>MRSGLSAPALVTAAALLALPTLSLAAGALEGEVVKQATNWTAIVMFGAFVVMTLVITRWAATRTRSASDFYTAGGGITGFQNGLAIAGDYMSAASFLGISAAVMANGFDGLIYSIGFLVGWPILTFLMAERLRNLGKYTFADVAAFRFAQTPVRIFAACSTLVVVAFYLIAQMVGAGQLIQLLFGLEYWMAVVIVGVLMMVYVLFGGMTATTWVQIIKACMLLGGATFMAFMVMARFGFSPERMFAEAVRIKTDIASAAGQPPAEAAATGRSVMAPGNFIHDPISAISFGMALMFGTAGLPHILMRFFTVPSAREARKSVMWSTVWIGYFYLLTFIIGFGAVTFVLSNPDFLDAKGALQGGNNMAAVHLAHAVGGNVFLGFISAVAFATILAVVAGLTLSGASAVSHDLYATVVKRGNPAPGSELRVSRATTVALGIVAVILGIVFEKQNIAFMVSLAFAVAASANFPVLLLSLLWKGMTTRGAVIGGFLGLISSVILTVLSPSVWEATLGHAKGTAPFPYTSPALFSMTLAFLGIWLFSVTDRSRRGDVDRAGYLAQQARSETGIGATGPSGH</sequence>
<evidence type="ECO:0000256" key="11">
    <source>
        <dbReference type="ARBA" id="ARBA00023065"/>
    </source>
</evidence>
<evidence type="ECO:0000256" key="15">
    <source>
        <dbReference type="ARBA" id="ARBA00032392"/>
    </source>
</evidence>
<evidence type="ECO:0000313" key="19">
    <source>
        <dbReference type="EMBL" id="AXC50140.1"/>
    </source>
</evidence>
<keyword evidence="20" id="KW-1185">Reference proteome</keyword>
<evidence type="ECO:0000256" key="12">
    <source>
        <dbReference type="ARBA" id="ARBA00023136"/>
    </source>
</evidence>
<dbReference type="InterPro" id="IPR038377">
    <property type="entry name" value="Na/Glc_symporter_sf"/>
</dbReference>
<dbReference type="GO" id="GO:0006814">
    <property type="term" value="P:sodium ion transport"/>
    <property type="evidence" value="ECO:0007669"/>
    <property type="project" value="UniProtKB-KW"/>
</dbReference>
<dbReference type="Proteomes" id="UP000252023">
    <property type="component" value="Chromosome"/>
</dbReference>
<feature type="transmembrane region" description="Helical" evidence="17">
    <location>
        <begin position="219"/>
        <end position="239"/>
    </location>
</feature>
<feature type="signal peptide" evidence="18">
    <location>
        <begin position="1"/>
        <end position="25"/>
    </location>
</feature>
<feature type="transmembrane region" description="Helical" evidence="17">
    <location>
        <begin position="483"/>
        <end position="501"/>
    </location>
</feature>
<comment type="subcellular location">
    <subcellularLocation>
        <location evidence="1">Cell inner membrane</location>
        <topology evidence="1">Multi-pass membrane protein</topology>
    </subcellularLocation>
</comment>
<keyword evidence="6" id="KW-0997">Cell inner membrane</keyword>
<reference evidence="20" key="1">
    <citation type="submission" date="2018-07" db="EMBL/GenBank/DDBJ databases">
        <title>Genome sequencing of Paracoccus sp. SC2-6.</title>
        <authorList>
            <person name="Heo J."/>
            <person name="Kim S.-J."/>
            <person name="Kwon S.-W."/>
        </authorList>
    </citation>
    <scope>NUCLEOTIDE SEQUENCE [LARGE SCALE GENOMIC DNA]</scope>
    <source>
        <strain evidence="20">SC2-6</strain>
    </source>
</reference>
<dbReference type="InterPro" id="IPR018212">
    <property type="entry name" value="Na/solute_symporter_CS"/>
</dbReference>
<dbReference type="GO" id="GO:0006847">
    <property type="term" value="P:plasma membrane acetate transport"/>
    <property type="evidence" value="ECO:0007669"/>
    <property type="project" value="TreeGrafter"/>
</dbReference>
<dbReference type="InterPro" id="IPR050277">
    <property type="entry name" value="Sodium:Solute_Symporter"/>
</dbReference>
<dbReference type="PANTHER" id="PTHR48086">
    <property type="entry name" value="SODIUM/PROLINE SYMPORTER-RELATED"/>
    <property type="match status" value="1"/>
</dbReference>
<feature type="transmembrane region" description="Helical" evidence="17">
    <location>
        <begin position="284"/>
        <end position="304"/>
    </location>
</feature>
<evidence type="ECO:0000256" key="6">
    <source>
        <dbReference type="ARBA" id="ARBA00022519"/>
    </source>
</evidence>
<feature type="transmembrane region" description="Helical" evidence="17">
    <location>
        <begin position="325"/>
        <end position="346"/>
    </location>
</feature>
<keyword evidence="4" id="KW-0813">Transport</keyword>
<evidence type="ECO:0000256" key="5">
    <source>
        <dbReference type="ARBA" id="ARBA00022475"/>
    </source>
</evidence>
<evidence type="ECO:0000256" key="4">
    <source>
        <dbReference type="ARBA" id="ARBA00022448"/>
    </source>
</evidence>
<feature type="transmembrane region" description="Helical" evidence="17">
    <location>
        <begin position="111"/>
        <end position="129"/>
    </location>
</feature>
<feature type="transmembrane region" description="Helical" evidence="17">
    <location>
        <begin position="452"/>
        <end position="476"/>
    </location>
</feature>
<evidence type="ECO:0000313" key="20">
    <source>
        <dbReference type="Proteomes" id="UP000252023"/>
    </source>
</evidence>
<feature type="transmembrane region" description="Helical" evidence="17">
    <location>
        <begin position="41"/>
        <end position="61"/>
    </location>
</feature>
<dbReference type="GO" id="GO:0015293">
    <property type="term" value="F:symporter activity"/>
    <property type="evidence" value="ECO:0007669"/>
    <property type="project" value="UniProtKB-KW"/>
</dbReference>
<evidence type="ECO:0000256" key="9">
    <source>
        <dbReference type="ARBA" id="ARBA00022989"/>
    </source>
</evidence>
<evidence type="ECO:0000256" key="18">
    <source>
        <dbReference type="SAM" id="SignalP"/>
    </source>
</evidence>
<dbReference type="FunFam" id="1.20.1730.10:FF:000001">
    <property type="entry name" value="Cation/acetate symporter ActP"/>
    <property type="match status" value="1"/>
</dbReference>
<keyword evidence="10" id="KW-0915">Sodium</keyword>
<protein>
    <recommendedName>
        <fullName evidence="3">Cation/acetate symporter ActP</fullName>
    </recommendedName>
    <alternativeName>
        <fullName evidence="15">Acetate permease</fullName>
    </alternativeName>
    <alternativeName>
        <fullName evidence="14">Acetate transporter ActP</fullName>
    </alternativeName>
</protein>
<dbReference type="Gene3D" id="1.20.1730.10">
    <property type="entry name" value="Sodium/glucose cotransporter"/>
    <property type="match status" value="1"/>
</dbReference>
<dbReference type="KEGG" id="pars:DRW48_10915"/>
<dbReference type="PANTHER" id="PTHR48086:SF6">
    <property type="entry name" value="CATION_ACETATE SYMPORTER ACTP"/>
    <property type="match status" value="1"/>
</dbReference>
<evidence type="ECO:0000256" key="10">
    <source>
        <dbReference type="ARBA" id="ARBA00023053"/>
    </source>
</evidence>
<evidence type="ECO:0000256" key="2">
    <source>
        <dbReference type="ARBA" id="ARBA00006434"/>
    </source>
</evidence>
<keyword evidence="11" id="KW-0406">Ion transport</keyword>
<dbReference type="OrthoDB" id="9764416at2"/>
<dbReference type="AlphaFoldDB" id="A0A344PL85"/>
<evidence type="ECO:0000256" key="17">
    <source>
        <dbReference type="SAM" id="Phobius"/>
    </source>
</evidence>
<dbReference type="NCBIfam" id="NF006903">
    <property type="entry name" value="PRK09395.1"/>
    <property type="match status" value="1"/>
</dbReference>
<name>A0A344PL85_9RHOB</name>
<dbReference type="InterPro" id="IPR001734">
    <property type="entry name" value="Na/solute_symporter"/>
</dbReference>
<feature type="transmembrane region" description="Helical" evidence="17">
    <location>
        <begin position="377"/>
        <end position="406"/>
    </location>
</feature>
<comment type="similarity">
    <text evidence="2 16">Belongs to the sodium:solute symporter (SSF) (TC 2.A.21) family.</text>
</comment>
<dbReference type="RefSeq" id="WP_114076459.1">
    <property type="nucleotide sequence ID" value="NZ_CP030918.1"/>
</dbReference>
<evidence type="ECO:0000256" key="13">
    <source>
        <dbReference type="ARBA" id="ARBA00023201"/>
    </source>
</evidence>
<feature type="transmembrane region" description="Helical" evidence="17">
    <location>
        <begin position="82"/>
        <end position="105"/>
    </location>
</feature>
<evidence type="ECO:0000256" key="3">
    <source>
        <dbReference type="ARBA" id="ARBA00018047"/>
    </source>
</evidence>
<feature type="transmembrane region" description="Helical" evidence="17">
    <location>
        <begin position="427"/>
        <end position="446"/>
    </location>
</feature>
<keyword evidence="18" id="KW-0732">Signal</keyword>
<evidence type="ECO:0000256" key="7">
    <source>
        <dbReference type="ARBA" id="ARBA00022692"/>
    </source>
</evidence>
<dbReference type="GO" id="GO:0015123">
    <property type="term" value="F:acetate transmembrane transporter activity"/>
    <property type="evidence" value="ECO:0007669"/>
    <property type="project" value="TreeGrafter"/>
</dbReference>
<dbReference type="PROSITE" id="PS50283">
    <property type="entry name" value="NA_SOLUT_SYMP_3"/>
    <property type="match status" value="1"/>
</dbReference>
<feature type="transmembrane region" description="Helical" evidence="17">
    <location>
        <begin position="155"/>
        <end position="176"/>
    </location>
</feature>
<evidence type="ECO:0000256" key="8">
    <source>
        <dbReference type="ARBA" id="ARBA00022847"/>
    </source>
</evidence>
<organism evidence="19 20">
    <name type="scientific">Paracoccus suum</name>
    <dbReference type="NCBI Taxonomy" id="2259340"/>
    <lineage>
        <taxon>Bacteria</taxon>
        <taxon>Pseudomonadati</taxon>
        <taxon>Pseudomonadota</taxon>
        <taxon>Alphaproteobacteria</taxon>
        <taxon>Rhodobacterales</taxon>
        <taxon>Paracoccaceae</taxon>
        <taxon>Paracoccus</taxon>
    </lineage>
</organism>
<dbReference type="CDD" id="cd11480">
    <property type="entry name" value="SLC5sbd_u4"/>
    <property type="match status" value="1"/>
</dbReference>
<evidence type="ECO:0000256" key="16">
    <source>
        <dbReference type="RuleBase" id="RU362091"/>
    </source>
</evidence>
<keyword evidence="12 17" id="KW-0472">Membrane</keyword>
<gene>
    <name evidence="19" type="ORF">DRW48_10915</name>
</gene>
<keyword evidence="8" id="KW-0769">Symport</keyword>
<feature type="transmembrane region" description="Helical" evidence="17">
    <location>
        <begin position="521"/>
        <end position="539"/>
    </location>
</feature>
<evidence type="ECO:0000256" key="1">
    <source>
        <dbReference type="ARBA" id="ARBA00004429"/>
    </source>
</evidence>
<keyword evidence="5" id="KW-1003">Cell membrane</keyword>
<dbReference type="Pfam" id="PF00474">
    <property type="entry name" value="SSF"/>
    <property type="match status" value="1"/>
</dbReference>
<accession>A0A344PL85</accession>
<proteinExistence type="inferred from homology"/>
<feature type="chain" id="PRO_5016814553" description="Cation/acetate symporter ActP" evidence="18">
    <location>
        <begin position="26"/>
        <end position="574"/>
    </location>
</feature>
<feature type="transmembrane region" description="Helical" evidence="17">
    <location>
        <begin position="188"/>
        <end position="207"/>
    </location>
</feature>
<dbReference type="PROSITE" id="PS00456">
    <property type="entry name" value="NA_SOLUT_SYMP_1"/>
    <property type="match status" value="1"/>
</dbReference>